<accession>A0A356LIG3</accession>
<dbReference type="PANTHER" id="PTHR37426:SF1">
    <property type="entry name" value="RIBOSOMAL RNA LARGE SUBUNIT METHYLTRANSFERASE J"/>
    <property type="match status" value="1"/>
</dbReference>
<comment type="function">
    <text evidence="1">Specifically methylates the adenine in position 2030 of 23S rRNA.</text>
</comment>
<dbReference type="Gene3D" id="3.40.50.150">
    <property type="entry name" value="Vaccinia Virus protein VP39"/>
    <property type="match status" value="1"/>
</dbReference>
<comment type="catalytic activity">
    <reaction evidence="1">
        <text>adenosine(2030) in 23S rRNA + S-adenosyl-L-methionine = N(6)-methyladenosine(2030) in 23S rRNA + S-adenosyl-L-homocysteine + H(+)</text>
        <dbReference type="Rhea" id="RHEA:43736"/>
        <dbReference type="Rhea" id="RHEA-COMP:10668"/>
        <dbReference type="Rhea" id="RHEA-COMP:10669"/>
        <dbReference type="ChEBI" id="CHEBI:15378"/>
        <dbReference type="ChEBI" id="CHEBI:57856"/>
        <dbReference type="ChEBI" id="CHEBI:59789"/>
        <dbReference type="ChEBI" id="CHEBI:74411"/>
        <dbReference type="ChEBI" id="CHEBI:74449"/>
        <dbReference type="EC" id="2.1.1.266"/>
    </reaction>
</comment>
<feature type="binding site" evidence="1">
    <location>
        <position position="42"/>
    </location>
    <ligand>
        <name>S-adenosyl-L-methionine</name>
        <dbReference type="ChEBI" id="CHEBI:59789"/>
    </ligand>
</feature>
<dbReference type="GO" id="GO:0036307">
    <property type="term" value="F:23S rRNA (adenine(2030)-N(6))-methyltransferase activity"/>
    <property type="evidence" value="ECO:0007669"/>
    <property type="project" value="UniProtKB-UniRule"/>
</dbReference>
<dbReference type="EMBL" id="DOEK01000029">
    <property type="protein sequence ID" value="HBP30361.1"/>
    <property type="molecule type" value="Genomic_DNA"/>
</dbReference>
<evidence type="ECO:0000256" key="1">
    <source>
        <dbReference type="HAMAP-Rule" id="MF_00934"/>
    </source>
</evidence>
<evidence type="ECO:0000313" key="3">
    <source>
        <dbReference type="Proteomes" id="UP000264036"/>
    </source>
</evidence>
<keyword evidence="1" id="KW-0698">rRNA processing</keyword>
<dbReference type="EC" id="2.1.1.266" evidence="1"/>
<feature type="binding site" evidence="1">
    <location>
        <position position="118"/>
    </location>
    <ligand>
        <name>S-adenosyl-L-methionine</name>
        <dbReference type="ChEBI" id="CHEBI:59789"/>
    </ligand>
</feature>
<keyword evidence="1" id="KW-0694">RNA-binding</keyword>
<comment type="similarity">
    <text evidence="1">Belongs to the RlmJ family.</text>
</comment>
<gene>
    <name evidence="1" type="primary">rlmJ</name>
    <name evidence="2" type="ORF">DD666_13190</name>
</gene>
<dbReference type="Pfam" id="PF04378">
    <property type="entry name" value="RsmJ"/>
    <property type="match status" value="1"/>
</dbReference>
<feature type="binding site" evidence="1">
    <location>
        <position position="100"/>
    </location>
    <ligand>
        <name>S-adenosyl-L-methionine</name>
        <dbReference type="ChEBI" id="CHEBI:59789"/>
    </ligand>
</feature>
<dbReference type="GO" id="GO:0003723">
    <property type="term" value="F:RNA binding"/>
    <property type="evidence" value="ECO:0007669"/>
    <property type="project" value="UniProtKB-UniRule"/>
</dbReference>
<proteinExistence type="inferred from homology"/>
<dbReference type="SUPFAM" id="SSF53335">
    <property type="entry name" value="S-adenosyl-L-methionine-dependent methyltransferases"/>
    <property type="match status" value="1"/>
</dbReference>
<dbReference type="GO" id="GO:0005829">
    <property type="term" value="C:cytosol"/>
    <property type="evidence" value="ECO:0007669"/>
    <property type="project" value="TreeGrafter"/>
</dbReference>
<dbReference type="AlphaFoldDB" id="A0A356LIG3"/>
<feature type="active site" description="Proton acceptor" evidence="1">
    <location>
        <position position="169"/>
    </location>
</feature>
<feature type="binding site" evidence="1">
    <location>
        <begin position="148"/>
        <end position="149"/>
    </location>
    <ligand>
        <name>S-adenosyl-L-methionine</name>
        <dbReference type="ChEBI" id="CHEBI:59789"/>
    </ligand>
</feature>
<name>A0A356LIG3_9BURK</name>
<feature type="site" description="Interaction with substrate rRNA" evidence="1">
    <location>
        <position position="4"/>
    </location>
</feature>
<dbReference type="GO" id="GO:0070475">
    <property type="term" value="P:rRNA base methylation"/>
    <property type="evidence" value="ECO:0007669"/>
    <property type="project" value="UniProtKB-UniRule"/>
</dbReference>
<protein>
    <recommendedName>
        <fullName evidence="1">Ribosomal RNA large subunit methyltransferase J</fullName>
        <ecNumber evidence="1">2.1.1.266</ecNumber>
    </recommendedName>
    <alternativeName>
        <fullName evidence="1">23S rRNA (adenine(2030)-N6)-methyltransferase</fullName>
    </alternativeName>
    <alternativeName>
        <fullName evidence="1">23S rRNA m6A2030 methyltransferase</fullName>
    </alternativeName>
</protein>
<dbReference type="Proteomes" id="UP000264036">
    <property type="component" value="Unassembled WGS sequence"/>
</dbReference>
<comment type="caution">
    <text evidence="2">The sequence shown here is derived from an EMBL/GenBank/DDBJ whole genome shotgun (WGS) entry which is preliminary data.</text>
</comment>
<dbReference type="InterPro" id="IPR029063">
    <property type="entry name" value="SAM-dependent_MTases_sf"/>
</dbReference>
<keyword evidence="1" id="KW-0949">S-adenosyl-L-methionine</keyword>
<evidence type="ECO:0000313" key="2">
    <source>
        <dbReference type="EMBL" id="HBP30361.1"/>
    </source>
</evidence>
<dbReference type="HAMAP" id="MF_00934">
    <property type="entry name" value="23SrRNA_methyltr_J"/>
    <property type="match status" value="1"/>
</dbReference>
<keyword evidence="1 2" id="KW-0808">Transferase</keyword>
<dbReference type="InterPro" id="IPR007473">
    <property type="entry name" value="RlmJ"/>
</dbReference>
<keyword evidence="1 2" id="KW-0489">Methyltransferase</keyword>
<dbReference type="PANTHER" id="PTHR37426">
    <property type="entry name" value="RIBOSOMAL RNA LARGE SUBUNIT METHYLTRANSFERASE J"/>
    <property type="match status" value="1"/>
</dbReference>
<organism evidence="2 3">
    <name type="scientific">Advenella kashmirensis</name>
    <dbReference type="NCBI Taxonomy" id="310575"/>
    <lineage>
        <taxon>Bacteria</taxon>
        <taxon>Pseudomonadati</taxon>
        <taxon>Pseudomonadota</taxon>
        <taxon>Betaproteobacteria</taxon>
        <taxon>Burkholderiales</taxon>
        <taxon>Alcaligenaceae</taxon>
    </lineage>
</organism>
<feature type="binding site" evidence="1">
    <location>
        <position position="169"/>
    </location>
    <ligand>
        <name>S-adenosyl-L-methionine</name>
        <dbReference type="ChEBI" id="CHEBI:59789"/>
    </ligand>
</feature>
<feature type="binding site" evidence="1">
    <location>
        <position position="19"/>
    </location>
    <ligand>
        <name>S-adenosyl-L-methionine</name>
        <dbReference type="ChEBI" id="CHEBI:59789"/>
    </ligand>
</feature>
<comment type="subunit">
    <text evidence="1">Monomer.</text>
</comment>
<sequence length="285" mass="32675">MFSYRHAFHAGNHADVLKHAVLLHILDYYNRKDAPYWVIDTHAGAGVYDLTDAWAEKTAEFRDGIERLWHLPQLPALLADYVDHVRQLNDQGGLSVYPGSPWIALQLMRPVDRLRLFELHPTEITHLDENIQMQSRDVARQVSVFEKDGFTGLLSQLPPAPRRGIILIDPSYEDKNDYRHTLTAIKEGLKKFATGCFAVWYPLVRRKEVHDMQKQLEKISDASWVHVRLAVKRPPENGYGLYGSAMFVVNPPYTLVTALRQAMPVLEKQLAQDDQAQCSLTHQDK</sequence>
<reference evidence="2 3" key="1">
    <citation type="journal article" date="2018" name="Nat. Biotechnol.">
        <title>A standardized bacterial taxonomy based on genome phylogeny substantially revises the tree of life.</title>
        <authorList>
            <person name="Parks D.H."/>
            <person name="Chuvochina M."/>
            <person name="Waite D.W."/>
            <person name="Rinke C."/>
            <person name="Skarshewski A."/>
            <person name="Chaumeil P.A."/>
            <person name="Hugenholtz P."/>
        </authorList>
    </citation>
    <scope>NUCLEOTIDE SEQUENCE [LARGE SCALE GENOMIC DNA]</scope>
    <source>
        <strain evidence="2">UBA10707</strain>
    </source>
</reference>